<dbReference type="GO" id="GO:0005840">
    <property type="term" value="C:ribosome"/>
    <property type="evidence" value="ECO:0007669"/>
    <property type="project" value="UniProtKB-KW"/>
</dbReference>
<evidence type="ECO:0000256" key="2">
    <source>
        <dbReference type="ARBA" id="ARBA00022980"/>
    </source>
</evidence>
<evidence type="ECO:0000313" key="6">
    <source>
        <dbReference type="EMBL" id="KRK40023.1"/>
    </source>
</evidence>
<name>A0A0R1HAG7_9LACO</name>
<dbReference type="RefSeq" id="WP_083483199.1">
    <property type="nucleotide sequence ID" value="NZ_AZDA01000025.1"/>
</dbReference>
<comment type="caution">
    <text evidence="6">The sequence shown here is derived from an EMBL/GenBank/DDBJ whole genome shotgun (WGS) entry which is preliminary data.</text>
</comment>
<dbReference type="Pfam" id="PF00471">
    <property type="entry name" value="Ribosomal_L33"/>
    <property type="match status" value="1"/>
</dbReference>
<evidence type="ECO:0000256" key="1">
    <source>
        <dbReference type="ARBA" id="ARBA00007596"/>
    </source>
</evidence>
<dbReference type="GO" id="GO:0006412">
    <property type="term" value="P:translation"/>
    <property type="evidence" value="ECO:0007669"/>
    <property type="project" value="UniProtKB-UniRule"/>
</dbReference>
<dbReference type="InterPro" id="IPR038584">
    <property type="entry name" value="Ribosomal_bL33_sf"/>
</dbReference>
<comment type="similarity">
    <text evidence="1 5">Belongs to the bacterial ribosomal protein bL33 family.</text>
</comment>
<dbReference type="NCBIfam" id="NF001764">
    <property type="entry name" value="PRK00504.1"/>
    <property type="match status" value="1"/>
</dbReference>
<dbReference type="GO" id="GO:0003735">
    <property type="term" value="F:structural constituent of ribosome"/>
    <property type="evidence" value="ECO:0007669"/>
    <property type="project" value="InterPro"/>
</dbReference>
<dbReference type="AlphaFoldDB" id="A0A0R1HAG7"/>
<keyword evidence="2 5" id="KW-0689">Ribosomal protein</keyword>
<evidence type="ECO:0000256" key="4">
    <source>
        <dbReference type="ARBA" id="ARBA00035176"/>
    </source>
</evidence>
<evidence type="ECO:0000313" key="7">
    <source>
        <dbReference type="Proteomes" id="UP000051461"/>
    </source>
</evidence>
<dbReference type="GO" id="GO:1990904">
    <property type="term" value="C:ribonucleoprotein complex"/>
    <property type="evidence" value="ECO:0007669"/>
    <property type="project" value="UniProtKB-KW"/>
</dbReference>
<dbReference type="OrthoDB" id="9801333at2"/>
<dbReference type="SUPFAM" id="SSF57829">
    <property type="entry name" value="Zn-binding ribosomal proteins"/>
    <property type="match status" value="1"/>
</dbReference>
<dbReference type="HAMAP" id="MF_00294">
    <property type="entry name" value="Ribosomal_bL33"/>
    <property type="match status" value="1"/>
</dbReference>
<keyword evidence="3 5" id="KW-0687">Ribonucleoprotein</keyword>
<dbReference type="Gene3D" id="2.20.28.120">
    <property type="entry name" value="Ribosomal protein L33"/>
    <property type="match status" value="1"/>
</dbReference>
<evidence type="ECO:0000256" key="5">
    <source>
        <dbReference type="HAMAP-Rule" id="MF_00294"/>
    </source>
</evidence>
<dbReference type="PATRIC" id="fig|1423726.3.peg.1790"/>
<dbReference type="NCBIfam" id="TIGR01023">
    <property type="entry name" value="rpmG_bact"/>
    <property type="match status" value="1"/>
</dbReference>
<evidence type="ECO:0000256" key="3">
    <source>
        <dbReference type="ARBA" id="ARBA00023274"/>
    </source>
</evidence>
<keyword evidence="7" id="KW-1185">Reference proteome</keyword>
<reference evidence="6 7" key="1">
    <citation type="journal article" date="2015" name="Genome Announc.">
        <title>Expanding the biotechnology potential of lactobacilli through comparative genomics of 213 strains and associated genera.</title>
        <authorList>
            <person name="Sun Z."/>
            <person name="Harris H.M."/>
            <person name="McCann A."/>
            <person name="Guo C."/>
            <person name="Argimon S."/>
            <person name="Zhang W."/>
            <person name="Yang X."/>
            <person name="Jeffery I.B."/>
            <person name="Cooney J.C."/>
            <person name="Kagawa T.F."/>
            <person name="Liu W."/>
            <person name="Song Y."/>
            <person name="Salvetti E."/>
            <person name="Wrobel A."/>
            <person name="Rasinkangas P."/>
            <person name="Parkhill J."/>
            <person name="Rea M.C."/>
            <person name="O'Sullivan O."/>
            <person name="Ritari J."/>
            <person name="Douillard F.P."/>
            <person name="Paul Ross R."/>
            <person name="Yang R."/>
            <person name="Briner A.E."/>
            <person name="Felis G.E."/>
            <person name="de Vos W.M."/>
            <person name="Barrangou R."/>
            <person name="Klaenhammer T.R."/>
            <person name="Caufield P.W."/>
            <person name="Cui Y."/>
            <person name="Zhang H."/>
            <person name="O'Toole P.W."/>
        </authorList>
    </citation>
    <scope>NUCLEOTIDE SEQUENCE [LARGE SCALE GENOMIC DNA]</scope>
    <source>
        <strain evidence="6 7">DSM 20003</strain>
    </source>
</reference>
<dbReference type="EMBL" id="AZDA01000025">
    <property type="protein sequence ID" value="KRK40023.1"/>
    <property type="molecule type" value="Genomic_DNA"/>
</dbReference>
<dbReference type="Proteomes" id="UP000051461">
    <property type="component" value="Unassembled WGS sequence"/>
</dbReference>
<protein>
    <recommendedName>
        <fullName evidence="4 5">Large ribosomal subunit protein bL33</fullName>
    </recommendedName>
</protein>
<dbReference type="InterPro" id="IPR011332">
    <property type="entry name" value="Ribosomal_zn-bd"/>
</dbReference>
<organism evidence="6 7">
    <name type="scientific">Loigolactobacillus bifermentans DSM 20003</name>
    <dbReference type="NCBI Taxonomy" id="1423726"/>
    <lineage>
        <taxon>Bacteria</taxon>
        <taxon>Bacillati</taxon>
        <taxon>Bacillota</taxon>
        <taxon>Bacilli</taxon>
        <taxon>Lactobacillales</taxon>
        <taxon>Lactobacillaceae</taxon>
        <taxon>Loigolactobacillus</taxon>
    </lineage>
</organism>
<accession>A0A0R1HAG7</accession>
<proteinExistence type="inferred from homology"/>
<dbReference type="InterPro" id="IPR001705">
    <property type="entry name" value="Ribosomal_bL33"/>
</dbReference>
<sequence>MAQEKITLVCSICQARNYQVSVNTQRTTRFTIKKYCPHCQKQTVHQETR</sequence>
<gene>
    <name evidence="5" type="primary">rpmG</name>
    <name evidence="6" type="ORF">FC07_GL001730</name>
</gene>
<dbReference type="GO" id="GO:0005737">
    <property type="term" value="C:cytoplasm"/>
    <property type="evidence" value="ECO:0007669"/>
    <property type="project" value="UniProtKB-ARBA"/>
</dbReference>
<dbReference type="STRING" id="1423726.FC07_GL001730"/>